<feature type="transmembrane region" description="Helical" evidence="1">
    <location>
        <begin position="809"/>
        <end position="827"/>
    </location>
</feature>
<dbReference type="EMBL" id="JBBWWT010000001">
    <property type="protein sequence ID" value="MEL1263051.1"/>
    <property type="molecule type" value="Genomic_DNA"/>
</dbReference>
<keyword evidence="1" id="KW-0472">Membrane</keyword>
<dbReference type="PANTHER" id="PTHR37947:SF2">
    <property type="entry name" value="VON WILLEBRAND FACTOR TYPE A"/>
    <property type="match status" value="1"/>
</dbReference>
<dbReference type="Gene3D" id="3.40.50.410">
    <property type="entry name" value="von Willebrand factor, type A domain"/>
    <property type="match status" value="1"/>
</dbReference>
<comment type="caution">
    <text evidence="3">The sequence shown here is derived from an EMBL/GenBank/DDBJ whole genome shotgun (WGS) entry which is preliminary data.</text>
</comment>
<feature type="transmembrane region" description="Helical" evidence="1">
    <location>
        <begin position="33"/>
        <end position="51"/>
    </location>
</feature>
<proteinExistence type="predicted"/>
<keyword evidence="1" id="KW-1133">Transmembrane helix</keyword>
<keyword evidence="1" id="KW-0812">Transmembrane</keyword>
<accession>A0ABU9IVQ5</accession>
<dbReference type="Proteomes" id="UP001459204">
    <property type="component" value="Unassembled WGS sequence"/>
</dbReference>
<name>A0ABU9IVQ5_9GAMM</name>
<dbReference type="PANTHER" id="PTHR37947">
    <property type="entry name" value="BLL2462 PROTEIN"/>
    <property type="match status" value="1"/>
</dbReference>
<dbReference type="SUPFAM" id="SSF53300">
    <property type="entry name" value="vWA-like"/>
    <property type="match status" value="2"/>
</dbReference>
<dbReference type="SUPFAM" id="SSF52317">
    <property type="entry name" value="Class I glutamine amidotransferase-like"/>
    <property type="match status" value="1"/>
</dbReference>
<dbReference type="Pfam" id="PF00092">
    <property type="entry name" value="VWA"/>
    <property type="match status" value="1"/>
</dbReference>
<gene>
    <name evidence="3" type="ORF">AAD027_01505</name>
</gene>
<reference evidence="3 4" key="1">
    <citation type="submission" date="2024-04" db="EMBL/GenBank/DDBJ databases">
        <title>Draft genome sequence of Pseudoxanthomonas putridarboris WD12.</title>
        <authorList>
            <person name="Oh J."/>
        </authorList>
    </citation>
    <scope>NUCLEOTIDE SEQUENCE [LARGE SCALE GENOMIC DNA]</scope>
    <source>
        <strain evidence="3 4">WD12</strain>
    </source>
</reference>
<dbReference type="InterPro" id="IPR036465">
    <property type="entry name" value="vWFA_dom_sf"/>
</dbReference>
<keyword evidence="4" id="KW-1185">Reference proteome</keyword>
<evidence type="ECO:0000313" key="3">
    <source>
        <dbReference type="EMBL" id="MEL1263051.1"/>
    </source>
</evidence>
<evidence type="ECO:0000256" key="1">
    <source>
        <dbReference type="SAM" id="Phobius"/>
    </source>
</evidence>
<feature type="domain" description="VWFA" evidence="2">
    <location>
        <begin position="403"/>
        <end position="573"/>
    </location>
</feature>
<feature type="transmembrane region" description="Helical" evidence="1">
    <location>
        <begin position="6"/>
        <end position="21"/>
    </location>
</feature>
<dbReference type="PROSITE" id="PS50234">
    <property type="entry name" value="VWFA"/>
    <property type="match status" value="1"/>
</dbReference>
<sequence>MNFTHPLFLILLLIVPLLWRYPRRLNNRWQGWLRTMVFALLILALSGPVLITRDDAPYEVLILDESASLGEAGRHAAQGALARWLEKRDSATKSAVVLIDDPKAVPLPVSDANRFSGVTEVIHITNPFSTSSLGDALEAAGQAIPLGSTGTITLVSDGLSTDRRWGPAVQTLIGRGIRIESERLPRDEDDLYPARLRTEPALRVGQSTKIVVAVVGRGRGIRVRLSESGGEQLAESPEFDSEGRREIALEIEPRAVGFKSLTAEVRSVSADSNPANNRISSVIAVNPPTRVLYLGERTRGGARQLSRLLGPGFEIEDGSGWVLDQETALGVVDLVVIDDRMSEQLPVAFQERLVAAVRDEGLGLLYAGGSASFGSGGFDGTPLAKSLPVEIAQQSEKTDPSTALAVVIDTSGSMRGQRMDLAKQVARLSTRQLTAQDRVGIVEFYGNKQWALPLQSAADKISIDRALGRMQAGGGTVLLPAIEEALYALKNAKTRFKHILVITDGGIESADFEALLQRIVQAKIAVSTVLVGPQAHNQSLMDIAAYGRGRFYSASDRYALPQLQFKEPSTTKLPEYKAGSFAVAARGRSGWWGEVDPASVPPVSGFVETRARARAEVLVEVADGKQPVLATWRYGLGSVTALMTEPVGPGSEAWRTWDGYGRWLARVLERTANDIPSFMFSTQRTERTVIVKARRYAGASDAYPIATILPSGKRNQAEARFAQLAPDYFEATVVALPTEEIRLSTRSVDGQGATLGSGNLLVSNPSDELADEAQVDPALGLDLEQLSAATSGQVATAQAGQGALRANTLWWPLALLALIFYLSEIIYRRLPGTAQ</sequence>
<evidence type="ECO:0000259" key="2">
    <source>
        <dbReference type="PROSITE" id="PS50234"/>
    </source>
</evidence>
<protein>
    <submittedName>
        <fullName evidence="3">VWA domain-containing protein</fullName>
    </submittedName>
</protein>
<dbReference type="SMART" id="SM00327">
    <property type="entry name" value="VWA"/>
    <property type="match status" value="2"/>
</dbReference>
<dbReference type="InterPro" id="IPR002035">
    <property type="entry name" value="VWF_A"/>
</dbReference>
<organism evidence="3 4">
    <name type="scientific">Pseudoxanthomonas putridarboris</name>
    <dbReference type="NCBI Taxonomy" id="752605"/>
    <lineage>
        <taxon>Bacteria</taxon>
        <taxon>Pseudomonadati</taxon>
        <taxon>Pseudomonadota</taxon>
        <taxon>Gammaproteobacteria</taxon>
        <taxon>Lysobacterales</taxon>
        <taxon>Lysobacteraceae</taxon>
        <taxon>Pseudoxanthomonas</taxon>
    </lineage>
</organism>
<dbReference type="InterPro" id="IPR029062">
    <property type="entry name" value="Class_I_gatase-like"/>
</dbReference>
<evidence type="ECO:0000313" key="4">
    <source>
        <dbReference type="Proteomes" id="UP001459204"/>
    </source>
</evidence>